<proteinExistence type="predicted"/>
<sequence length="144" mass="16677">MENRNGEMKGRENYVYNDDEEGTMMVKRAEENHIGGCLANPDAKRLYDDLLSNYNRLIRPVGNNSEKLIVKLGLKLSQLIDVVSVSIKVERVKRTRDDEKNRNFMWFGKGRQLKGICVNGMRKKSSVKEATQEHNAEVDYERKI</sequence>
<feature type="domain" description="Neurotransmitter-gated ion-channel ligand-binding" evidence="1">
    <location>
        <begin position="44"/>
        <end position="85"/>
    </location>
</feature>
<accession>A0AAE1BWL9</accession>
<dbReference type="GO" id="GO:0016020">
    <property type="term" value="C:membrane"/>
    <property type="evidence" value="ECO:0007669"/>
    <property type="project" value="InterPro"/>
</dbReference>
<dbReference type="InterPro" id="IPR006202">
    <property type="entry name" value="Neur_chan_lig-bd"/>
</dbReference>
<reference evidence="2" key="1">
    <citation type="submission" date="2023-10" db="EMBL/GenBank/DDBJ databases">
        <title>Genome assemblies of two species of porcelain crab, Petrolisthes cinctipes and Petrolisthes manimaculis (Anomura: Porcellanidae).</title>
        <authorList>
            <person name="Angst P."/>
        </authorList>
    </citation>
    <scope>NUCLEOTIDE SEQUENCE</scope>
    <source>
        <strain evidence="2">PB745_01</strain>
        <tissue evidence="2">Gill</tissue>
    </source>
</reference>
<dbReference type="Pfam" id="PF02931">
    <property type="entry name" value="Neur_chan_LBD"/>
    <property type="match status" value="1"/>
</dbReference>
<dbReference type="InterPro" id="IPR036734">
    <property type="entry name" value="Neur_chan_lig-bd_sf"/>
</dbReference>
<comment type="caution">
    <text evidence="2">The sequence shown here is derived from an EMBL/GenBank/DDBJ whole genome shotgun (WGS) entry which is preliminary data.</text>
</comment>
<evidence type="ECO:0000313" key="2">
    <source>
        <dbReference type="EMBL" id="KAK3856729.1"/>
    </source>
</evidence>
<gene>
    <name evidence="2" type="ORF">Pcinc_036964</name>
</gene>
<name>A0AAE1BWL9_PETCI</name>
<keyword evidence="3" id="KW-1185">Reference proteome</keyword>
<dbReference type="SUPFAM" id="SSF63712">
    <property type="entry name" value="Nicotinic receptor ligand binding domain-like"/>
    <property type="match status" value="1"/>
</dbReference>
<evidence type="ECO:0000313" key="3">
    <source>
        <dbReference type="Proteomes" id="UP001286313"/>
    </source>
</evidence>
<dbReference type="EMBL" id="JAWQEG010005805">
    <property type="protein sequence ID" value="KAK3856729.1"/>
    <property type="molecule type" value="Genomic_DNA"/>
</dbReference>
<protein>
    <recommendedName>
        <fullName evidence="1">Neurotransmitter-gated ion-channel ligand-binding domain-containing protein</fullName>
    </recommendedName>
</protein>
<evidence type="ECO:0000259" key="1">
    <source>
        <dbReference type="Pfam" id="PF02931"/>
    </source>
</evidence>
<dbReference type="AlphaFoldDB" id="A0AAE1BWL9"/>
<dbReference type="Proteomes" id="UP001286313">
    <property type="component" value="Unassembled WGS sequence"/>
</dbReference>
<dbReference type="Gene3D" id="2.70.170.10">
    <property type="entry name" value="Neurotransmitter-gated ion-channel ligand-binding domain"/>
    <property type="match status" value="1"/>
</dbReference>
<organism evidence="2 3">
    <name type="scientific">Petrolisthes cinctipes</name>
    <name type="common">Flat porcelain crab</name>
    <dbReference type="NCBI Taxonomy" id="88211"/>
    <lineage>
        <taxon>Eukaryota</taxon>
        <taxon>Metazoa</taxon>
        <taxon>Ecdysozoa</taxon>
        <taxon>Arthropoda</taxon>
        <taxon>Crustacea</taxon>
        <taxon>Multicrustacea</taxon>
        <taxon>Malacostraca</taxon>
        <taxon>Eumalacostraca</taxon>
        <taxon>Eucarida</taxon>
        <taxon>Decapoda</taxon>
        <taxon>Pleocyemata</taxon>
        <taxon>Anomura</taxon>
        <taxon>Galatheoidea</taxon>
        <taxon>Porcellanidae</taxon>
        <taxon>Petrolisthes</taxon>
    </lineage>
</organism>
<dbReference type="GO" id="GO:0005230">
    <property type="term" value="F:extracellular ligand-gated monoatomic ion channel activity"/>
    <property type="evidence" value="ECO:0007669"/>
    <property type="project" value="InterPro"/>
</dbReference>